<gene>
    <name evidence="3" type="ORF">BDP27DRAFT_1314058</name>
</gene>
<feature type="region of interest" description="Disordered" evidence="1">
    <location>
        <begin position="172"/>
        <end position="193"/>
    </location>
</feature>
<dbReference type="OrthoDB" id="416741at2759"/>
<dbReference type="Proteomes" id="UP000772434">
    <property type="component" value="Unassembled WGS sequence"/>
</dbReference>
<feature type="domain" description="RNase III" evidence="2">
    <location>
        <begin position="35"/>
        <end position="116"/>
    </location>
</feature>
<keyword evidence="4" id="KW-1185">Reference proteome</keyword>
<organism evidence="3 4">
    <name type="scientific">Rhodocollybia butyracea</name>
    <dbReference type="NCBI Taxonomy" id="206335"/>
    <lineage>
        <taxon>Eukaryota</taxon>
        <taxon>Fungi</taxon>
        <taxon>Dikarya</taxon>
        <taxon>Basidiomycota</taxon>
        <taxon>Agaricomycotina</taxon>
        <taxon>Agaricomycetes</taxon>
        <taxon>Agaricomycetidae</taxon>
        <taxon>Agaricales</taxon>
        <taxon>Marasmiineae</taxon>
        <taxon>Omphalotaceae</taxon>
        <taxon>Rhodocollybia</taxon>
    </lineage>
</organism>
<comment type="caution">
    <text evidence="3">The sequence shown here is derived from an EMBL/GenBank/DDBJ whole genome shotgun (WGS) entry which is preliminary data.</text>
</comment>
<dbReference type="AlphaFoldDB" id="A0A9P5UFC7"/>
<dbReference type="InterPro" id="IPR036389">
    <property type="entry name" value="RNase_III_sf"/>
</dbReference>
<dbReference type="EMBL" id="JADNRY010000007">
    <property type="protein sequence ID" value="KAF9076203.1"/>
    <property type="molecule type" value="Genomic_DNA"/>
</dbReference>
<accession>A0A9P5UFC7</accession>
<evidence type="ECO:0000313" key="4">
    <source>
        <dbReference type="Proteomes" id="UP000772434"/>
    </source>
</evidence>
<dbReference type="Gene3D" id="1.10.1520.10">
    <property type="entry name" value="Ribonuclease III domain"/>
    <property type="match status" value="1"/>
</dbReference>
<protein>
    <recommendedName>
        <fullName evidence="2">RNase III domain-containing protein</fullName>
    </recommendedName>
</protein>
<sequence>MVNATSYIQRKLFKIIDHTDFVFSLPSLCRESWDSIVSNHSTREQLEYIGDSFMSAAVSEHLWHVLPEGTPFQYTTVRSALTANATFARIMDRLGFSSPRLNVKAHGDAFEAIIGAKKKEDPALLDKWFRDDFMQLLLYAADVCRSLPHKGKPARSRPLLASIRLRSIDYNSPARKRRPASSPASSKIKKTRHSLNYPSMRAPPCMIDLTVDSDVEDGDKDIVQITFEEFNKSQVHLVLKCCLF</sequence>
<evidence type="ECO:0000313" key="3">
    <source>
        <dbReference type="EMBL" id="KAF9076203.1"/>
    </source>
</evidence>
<evidence type="ECO:0000256" key="1">
    <source>
        <dbReference type="SAM" id="MobiDB-lite"/>
    </source>
</evidence>
<dbReference type="InterPro" id="IPR000999">
    <property type="entry name" value="RNase_III_dom"/>
</dbReference>
<dbReference type="PROSITE" id="PS50142">
    <property type="entry name" value="RNASE_3_2"/>
    <property type="match status" value="1"/>
</dbReference>
<dbReference type="GO" id="GO:0006396">
    <property type="term" value="P:RNA processing"/>
    <property type="evidence" value="ECO:0007669"/>
    <property type="project" value="InterPro"/>
</dbReference>
<dbReference type="GO" id="GO:0004525">
    <property type="term" value="F:ribonuclease III activity"/>
    <property type="evidence" value="ECO:0007669"/>
    <property type="project" value="InterPro"/>
</dbReference>
<dbReference type="Pfam" id="PF00636">
    <property type="entry name" value="Ribonuclease_3"/>
    <property type="match status" value="1"/>
</dbReference>
<name>A0A9P5UFC7_9AGAR</name>
<evidence type="ECO:0000259" key="2">
    <source>
        <dbReference type="PROSITE" id="PS50142"/>
    </source>
</evidence>
<reference evidence="3" key="1">
    <citation type="submission" date="2020-11" db="EMBL/GenBank/DDBJ databases">
        <authorList>
            <consortium name="DOE Joint Genome Institute"/>
            <person name="Ahrendt S."/>
            <person name="Riley R."/>
            <person name="Andreopoulos W."/>
            <person name="Labutti K."/>
            <person name="Pangilinan J."/>
            <person name="Ruiz-Duenas F.J."/>
            <person name="Barrasa J.M."/>
            <person name="Sanchez-Garcia M."/>
            <person name="Camarero S."/>
            <person name="Miyauchi S."/>
            <person name="Serrano A."/>
            <person name="Linde D."/>
            <person name="Babiker R."/>
            <person name="Drula E."/>
            <person name="Ayuso-Fernandez I."/>
            <person name="Pacheco R."/>
            <person name="Padilla G."/>
            <person name="Ferreira P."/>
            <person name="Barriuso J."/>
            <person name="Kellner H."/>
            <person name="Castanera R."/>
            <person name="Alfaro M."/>
            <person name="Ramirez L."/>
            <person name="Pisabarro A.G."/>
            <person name="Kuo A."/>
            <person name="Tritt A."/>
            <person name="Lipzen A."/>
            <person name="He G."/>
            <person name="Yan M."/>
            <person name="Ng V."/>
            <person name="Cullen D."/>
            <person name="Martin F."/>
            <person name="Rosso M.-N."/>
            <person name="Henrissat B."/>
            <person name="Hibbett D."/>
            <person name="Martinez A.T."/>
            <person name="Grigoriev I.V."/>
        </authorList>
    </citation>
    <scope>NUCLEOTIDE SEQUENCE</scope>
    <source>
        <strain evidence="3">AH 40177</strain>
    </source>
</reference>
<dbReference type="CDD" id="cd00593">
    <property type="entry name" value="RIBOc"/>
    <property type="match status" value="1"/>
</dbReference>
<proteinExistence type="predicted"/>
<dbReference type="SUPFAM" id="SSF69065">
    <property type="entry name" value="RNase III domain-like"/>
    <property type="match status" value="1"/>
</dbReference>